<evidence type="ECO:0000313" key="1">
    <source>
        <dbReference type="Proteomes" id="UP000887565"/>
    </source>
</evidence>
<evidence type="ECO:0000313" key="2">
    <source>
        <dbReference type="WBParaSite" id="nRc.2.0.1.t37330-RA"/>
    </source>
</evidence>
<proteinExistence type="predicted"/>
<protein>
    <submittedName>
        <fullName evidence="2">Uncharacterized protein</fullName>
    </submittedName>
</protein>
<sequence length="64" mass="7039">MLSGYGTGHQYVKEEADAPFRASINLITCCSVFSADFPYFVKARMRPAGGKWSEQRGLPVAVLL</sequence>
<keyword evidence="1" id="KW-1185">Reference proteome</keyword>
<name>A0A915KG23_ROMCU</name>
<dbReference type="WBParaSite" id="nRc.2.0.1.t37330-RA">
    <property type="protein sequence ID" value="nRc.2.0.1.t37330-RA"/>
    <property type="gene ID" value="nRc.2.0.1.g37330"/>
</dbReference>
<accession>A0A915KG23</accession>
<dbReference type="Proteomes" id="UP000887565">
    <property type="component" value="Unplaced"/>
</dbReference>
<dbReference type="AlphaFoldDB" id="A0A915KG23"/>
<organism evidence="1 2">
    <name type="scientific">Romanomermis culicivorax</name>
    <name type="common">Nematode worm</name>
    <dbReference type="NCBI Taxonomy" id="13658"/>
    <lineage>
        <taxon>Eukaryota</taxon>
        <taxon>Metazoa</taxon>
        <taxon>Ecdysozoa</taxon>
        <taxon>Nematoda</taxon>
        <taxon>Enoplea</taxon>
        <taxon>Dorylaimia</taxon>
        <taxon>Mermithida</taxon>
        <taxon>Mermithoidea</taxon>
        <taxon>Mermithidae</taxon>
        <taxon>Romanomermis</taxon>
    </lineage>
</organism>
<reference evidence="2" key="1">
    <citation type="submission" date="2022-11" db="UniProtKB">
        <authorList>
            <consortium name="WormBaseParasite"/>
        </authorList>
    </citation>
    <scope>IDENTIFICATION</scope>
</reference>